<dbReference type="InterPro" id="IPR038492">
    <property type="entry name" value="GBBH-like_N_sf"/>
</dbReference>
<dbReference type="InterPro" id="IPR042098">
    <property type="entry name" value="TauD-like_sf"/>
</dbReference>
<evidence type="ECO:0000256" key="2">
    <source>
        <dbReference type="ARBA" id="ARBA00001961"/>
    </source>
</evidence>
<dbReference type="Gene3D" id="3.30.2020.30">
    <property type="match status" value="1"/>
</dbReference>
<dbReference type="NCBIfam" id="TIGR02410">
    <property type="entry name" value="carnitine_TMLD"/>
    <property type="match status" value="1"/>
</dbReference>
<evidence type="ECO:0000256" key="10">
    <source>
        <dbReference type="ARBA" id="ARBA00023002"/>
    </source>
</evidence>
<dbReference type="Pfam" id="PF06155">
    <property type="entry name" value="GBBH-like_N"/>
    <property type="match status" value="1"/>
</dbReference>
<feature type="non-terminal residue" evidence="19">
    <location>
        <position position="370"/>
    </location>
</feature>
<organism evidence="19 20">
    <name type="scientific">Iphiclides podalirius</name>
    <name type="common">scarce swallowtail</name>
    <dbReference type="NCBI Taxonomy" id="110791"/>
    <lineage>
        <taxon>Eukaryota</taxon>
        <taxon>Metazoa</taxon>
        <taxon>Ecdysozoa</taxon>
        <taxon>Arthropoda</taxon>
        <taxon>Hexapoda</taxon>
        <taxon>Insecta</taxon>
        <taxon>Pterygota</taxon>
        <taxon>Neoptera</taxon>
        <taxon>Endopterygota</taxon>
        <taxon>Lepidoptera</taxon>
        <taxon>Glossata</taxon>
        <taxon>Ditrysia</taxon>
        <taxon>Papilionoidea</taxon>
        <taxon>Papilionidae</taxon>
        <taxon>Papilioninae</taxon>
        <taxon>Iphiclides</taxon>
    </lineage>
</organism>
<dbReference type="InterPro" id="IPR010376">
    <property type="entry name" value="GBBH-like_N"/>
</dbReference>
<keyword evidence="7" id="KW-0479">Metal-binding</keyword>
<keyword evidence="10" id="KW-0560">Oxidoreductase</keyword>
<evidence type="ECO:0000256" key="15">
    <source>
        <dbReference type="ARBA" id="ARBA00046008"/>
    </source>
</evidence>
<dbReference type="EMBL" id="OW152815">
    <property type="protein sequence ID" value="CAH2063624.1"/>
    <property type="molecule type" value="Genomic_DNA"/>
</dbReference>
<dbReference type="SUPFAM" id="SSF51197">
    <property type="entry name" value="Clavaminate synthase-like"/>
    <property type="match status" value="1"/>
</dbReference>
<dbReference type="Proteomes" id="UP000837857">
    <property type="component" value="Chromosome 3"/>
</dbReference>
<dbReference type="InterPro" id="IPR050411">
    <property type="entry name" value="AlphaKG_dependent_hydroxylases"/>
</dbReference>
<reference evidence="19" key="1">
    <citation type="submission" date="2022-03" db="EMBL/GenBank/DDBJ databases">
        <authorList>
            <person name="Martin H S."/>
        </authorList>
    </citation>
    <scope>NUCLEOTIDE SEQUENCE</scope>
</reference>
<evidence type="ECO:0000259" key="17">
    <source>
        <dbReference type="Pfam" id="PF02668"/>
    </source>
</evidence>
<dbReference type="InterPro" id="IPR003819">
    <property type="entry name" value="TauD/TfdA-like"/>
</dbReference>
<evidence type="ECO:0000256" key="11">
    <source>
        <dbReference type="ARBA" id="ARBA00023004"/>
    </source>
</evidence>
<protein>
    <recommendedName>
        <fullName evidence="6">Trimethyllysine dioxygenase, mitochondrial</fullName>
        <ecNumber evidence="5">1.14.11.8</ecNumber>
    </recommendedName>
    <alternativeName>
        <fullName evidence="13">Epsilon-trimethyllysine 2-oxoglutarate dioxygenase</fullName>
    </alternativeName>
    <alternativeName>
        <fullName evidence="12">TML hydroxylase</fullName>
    </alternativeName>
    <alternativeName>
        <fullName evidence="14">TML-alpha-ketoglutarate dioxygenase</fullName>
    </alternativeName>
</protein>
<dbReference type="InterPro" id="IPR012776">
    <property type="entry name" value="Trimethyllysine_dOase"/>
</dbReference>
<comment type="cofactor">
    <cofactor evidence="2">
        <name>L-ascorbate</name>
        <dbReference type="ChEBI" id="CHEBI:38290"/>
    </cofactor>
</comment>
<evidence type="ECO:0000256" key="9">
    <source>
        <dbReference type="ARBA" id="ARBA00022964"/>
    </source>
</evidence>
<comment type="similarity">
    <text evidence="4">Belongs to the gamma-BBH/TMLD family.</text>
</comment>
<evidence type="ECO:0000313" key="20">
    <source>
        <dbReference type="Proteomes" id="UP000837857"/>
    </source>
</evidence>
<evidence type="ECO:0000256" key="14">
    <source>
        <dbReference type="ARBA" id="ARBA00032283"/>
    </source>
</evidence>
<evidence type="ECO:0000256" key="7">
    <source>
        <dbReference type="ARBA" id="ARBA00022723"/>
    </source>
</evidence>
<evidence type="ECO:0000256" key="8">
    <source>
        <dbReference type="ARBA" id="ARBA00022873"/>
    </source>
</evidence>
<proteinExistence type="inferred from homology"/>
<accession>A0ABN8ISQ5</accession>
<dbReference type="PANTHER" id="PTHR10696:SF51">
    <property type="entry name" value="TRIMETHYLLYSINE DIOXYGENASE, MITOCHONDRIAL"/>
    <property type="match status" value="1"/>
</dbReference>
<feature type="domain" description="TauD/TfdA-like" evidence="17">
    <location>
        <begin position="114"/>
        <end position="353"/>
    </location>
</feature>
<dbReference type="EC" id="1.14.11.8" evidence="5"/>
<evidence type="ECO:0000259" key="18">
    <source>
        <dbReference type="Pfam" id="PF06155"/>
    </source>
</evidence>
<evidence type="ECO:0000256" key="6">
    <source>
        <dbReference type="ARBA" id="ARBA00016835"/>
    </source>
</evidence>
<dbReference type="Gene3D" id="3.60.130.10">
    <property type="entry name" value="Clavaminate synthase-like"/>
    <property type="match status" value="1"/>
</dbReference>
<keyword evidence="11" id="KW-0408">Iron</keyword>
<evidence type="ECO:0000256" key="5">
    <source>
        <dbReference type="ARBA" id="ARBA00012267"/>
    </source>
</evidence>
<keyword evidence="9" id="KW-0223">Dioxygenase</keyword>
<name>A0ABN8ISQ5_9NEOP</name>
<sequence>MSGIQFVKIENGTVTIKFQSGLEISFETIWLRDHCRCTTCYHADTFQRAQHLLNIPDSQIADMKFDNEHVYVTWDDKHESVYKADFLEQFDYKTWVSKRKSKALLWRGDEIEKKISKVPLNDFLHTKNGARDVFKSIRDYGIAMIENVEPTMKATEEVVTALGGVQHTMFGGMWFVYVKPEHADTAYTNIALAVHTDNTYFTEAAGLQIFHGMEHTNGTGGETILVDGFYGAKRLEVEFPDDYKFLTTFDVDAEFLEDGHHYNYTAPVIIVDKMNEIRQIRFNVYDRTPMAFSSREECRTYYRALKNLSKYYEDPSHQWQIKLQPGTVIAIDNFRVLHGRTSFTGDRVLCGSYVSRSDWLDKARNLQVTG</sequence>
<keyword evidence="20" id="KW-1185">Reference proteome</keyword>
<keyword evidence="8" id="KW-0124">Carnitine biosynthesis</keyword>
<dbReference type="PANTHER" id="PTHR10696">
    <property type="entry name" value="GAMMA-BUTYROBETAINE HYDROXYLASE-RELATED"/>
    <property type="match status" value="1"/>
</dbReference>
<evidence type="ECO:0000256" key="1">
    <source>
        <dbReference type="ARBA" id="ARBA00001954"/>
    </source>
</evidence>
<gene>
    <name evidence="19" type="ORF">IPOD504_LOCUS12602</name>
</gene>
<dbReference type="Pfam" id="PF02668">
    <property type="entry name" value="TauD"/>
    <property type="match status" value="1"/>
</dbReference>
<evidence type="ECO:0000256" key="4">
    <source>
        <dbReference type="ARBA" id="ARBA00008654"/>
    </source>
</evidence>
<feature type="domain" description="Gamma-butyrobetaine hydroxylase-like N-terminal" evidence="18">
    <location>
        <begin position="10"/>
        <end position="87"/>
    </location>
</feature>
<comment type="function">
    <text evidence="15">Converts trimethyllysine (TML) into hydroxytrimethyllysine (HTML).</text>
</comment>
<evidence type="ECO:0000256" key="13">
    <source>
        <dbReference type="ARBA" id="ARBA00031778"/>
    </source>
</evidence>
<comment type="catalytic activity">
    <reaction evidence="16">
        <text>N(6),N(6),N(6)-trimethyl-L-lysine + 2-oxoglutarate + O2 = (3S)-3-hydroxy-N(6),N(6),N(6)-trimethyl-L-lysine + succinate + CO2</text>
        <dbReference type="Rhea" id="RHEA:14181"/>
        <dbReference type="ChEBI" id="CHEBI:15379"/>
        <dbReference type="ChEBI" id="CHEBI:16526"/>
        <dbReference type="ChEBI" id="CHEBI:16810"/>
        <dbReference type="ChEBI" id="CHEBI:30031"/>
        <dbReference type="ChEBI" id="CHEBI:58100"/>
        <dbReference type="ChEBI" id="CHEBI:141499"/>
        <dbReference type="EC" id="1.14.11.8"/>
    </reaction>
</comment>
<evidence type="ECO:0000256" key="12">
    <source>
        <dbReference type="ARBA" id="ARBA00030363"/>
    </source>
</evidence>
<comment type="cofactor">
    <cofactor evidence="1">
        <name>Fe(2+)</name>
        <dbReference type="ChEBI" id="CHEBI:29033"/>
    </cofactor>
</comment>
<evidence type="ECO:0000313" key="19">
    <source>
        <dbReference type="EMBL" id="CAH2063624.1"/>
    </source>
</evidence>
<comment type="pathway">
    <text evidence="3">Amine and polyamine biosynthesis; carnitine biosynthesis.</text>
</comment>
<evidence type="ECO:0000256" key="3">
    <source>
        <dbReference type="ARBA" id="ARBA00005022"/>
    </source>
</evidence>
<evidence type="ECO:0000256" key="16">
    <source>
        <dbReference type="ARBA" id="ARBA00049334"/>
    </source>
</evidence>